<dbReference type="Proteomes" id="UP000215914">
    <property type="component" value="Unassembled WGS sequence"/>
</dbReference>
<dbReference type="AlphaFoldDB" id="A0A9K3NXC3"/>
<gene>
    <name evidence="1" type="ORF">HanXRQr2_Chr03g0124061</name>
</gene>
<dbReference type="Gramene" id="mRNA:HanXRQr2_Chr03g0124061">
    <property type="protein sequence ID" value="mRNA:HanXRQr2_Chr03g0124061"/>
    <property type="gene ID" value="HanXRQr2_Chr03g0124061"/>
</dbReference>
<accession>A0A9K3NXC3</accession>
<proteinExistence type="predicted"/>
<name>A0A9K3NXC3_HELAN</name>
<comment type="caution">
    <text evidence="1">The sequence shown here is derived from an EMBL/GenBank/DDBJ whole genome shotgun (WGS) entry which is preliminary data.</text>
</comment>
<reference evidence="1" key="2">
    <citation type="submission" date="2020-06" db="EMBL/GenBank/DDBJ databases">
        <title>Helianthus annuus Genome sequencing and assembly Release 2.</title>
        <authorList>
            <person name="Gouzy J."/>
            <person name="Langlade N."/>
            <person name="Munos S."/>
        </authorList>
    </citation>
    <scope>NUCLEOTIDE SEQUENCE</scope>
    <source>
        <tissue evidence="1">Leaves</tissue>
    </source>
</reference>
<protein>
    <submittedName>
        <fullName evidence="1">Uncharacterized protein</fullName>
    </submittedName>
</protein>
<sequence length="73" mass="8646">MTRRDWRIILPWLDAYIRLYKVNGLDDYTMSLIHLCLELLHHRIGTTLTRTKHGKLTGQAEAREQAWTLTLKV</sequence>
<evidence type="ECO:0000313" key="2">
    <source>
        <dbReference type="Proteomes" id="UP000215914"/>
    </source>
</evidence>
<evidence type="ECO:0000313" key="1">
    <source>
        <dbReference type="EMBL" id="KAF5815525.1"/>
    </source>
</evidence>
<reference evidence="1" key="1">
    <citation type="journal article" date="2017" name="Nature">
        <title>The sunflower genome provides insights into oil metabolism, flowering and Asterid evolution.</title>
        <authorList>
            <person name="Badouin H."/>
            <person name="Gouzy J."/>
            <person name="Grassa C.J."/>
            <person name="Murat F."/>
            <person name="Staton S.E."/>
            <person name="Cottret L."/>
            <person name="Lelandais-Briere C."/>
            <person name="Owens G.L."/>
            <person name="Carrere S."/>
            <person name="Mayjonade B."/>
            <person name="Legrand L."/>
            <person name="Gill N."/>
            <person name="Kane N.C."/>
            <person name="Bowers J.E."/>
            <person name="Hubner S."/>
            <person name="Bellec A."/>
            <person name="Berard A."/>
            <person name="Berges H."/>
            <person name="Blanchet N."/>
            <person name="Boniface M.C."/>
            <person name="Brunel D."/>
            <person name="Catrice O."/>
            <person name="Chaidir N."/>
            <person name="Claudel C."/>
            <person name="Donnadieu C."/>
            <person name="Faraut T."/>
            <person name="Fievet G."/>
            <person name="Helmstetter N."/>
            <person name="King M."/>
            <person name="Knapp S.J."/>
            <person name="Lai Z."/>
            <person name="Le Paslier M.C."/>
            <person name="Lippi Y."/>
            <person name="Lorenzon L."/>
            <person name="Mandel J.R."/>
            <person name="Marage G."/>
            <person name="Marchand G."/>
            <person name="Marquand E."/>
            <person name="Bret-Mestries E."/>
            <person name="Morien E."/>
            <person name="Nambeesan S."/>
            <person name="Nguyen T."/>
            <person name="Pegot-Espagnet P."/>
            <person name="Pouilly N."/>
            <person name="Raftis F."/>
            <person name="Sallet E."/>
            <person name="Schiex T."/>
            <person name="Thomas J."/>
            <person name="Vandecasteele C."/>
            <person name="Vares D."/>
            <person name="Vear F."/>
            <person name="Vautrin S."/>
            <person name="Crespi M."/>
            <person name="Mangin B."/>
            <person name="Burke J.M."/>
            <person name="Salse J."/>
            <person name="Munos S."/>
            <person name="Vincourt P."/>
            <person name="Rieseberg L.H."/>
            <person name="Langlade N.B."/>
        </authorList>
    </citation>
    <scope>NUCLEOTIDE SEQUENCE</scope>
    <source>
        <tissue evidence="1">Leaves</tissue>
    </source>
</reference>
<dbReference type="EMBL" id="MNCJ02000318">
    <property type="protein sequence ID" value="KAF5815525.1"/>
    <property type="molecule type" value="Genomic_DNA"/>
</dbReference>
<keyword evidence="2" id="KW-1185">Reference proteome</keyword>
<organism evidence="1 2">
    <name type="scientific">Helianthus annuus</name>
    <name type="common">Common sunflower</name>
    <dbReference type="NCBI Taxonomy" id="4232"/>
    <lineage>
        <taxon>Eukaryota</taxon>
        <taxon>Viridiplantae</taxon>
        <taxon>Streptophyta</taxon>
        <taxon>Embryophyta</taxon>
        <taxon>Tracheophyta</taxon>
        <taxon>Spermatophyta</taxon>
        <taxon>Magnoliopsida</taxon>
        <taxon>eudicotyledons</taxon>
        <taxon>Gunneridae</taxon>
        <taxon>Pentapetalae</taxon>
        <taxon>asterids</taxon>
        <taxon>campanulids</taxon>
        <taxon>Asterales</taxon>
        <taxon>Asteraceae</taxon>
        <taxon>Asteroideae</taxon>
        <taxon>Heliantheae alliance</taxon>
        <taxon>Heliantheae</taxon>
        <taxon>Helianthus</taxon>
    </lineage>
</organism>